<dbReference type="NCBIfam" id="NF041106">
    <property type="entry name" value="ArsC_rel_Se_1"/>
    <property type="match status" value="1"/>
</dbReference>
<accession>A0A1W2E8H2</accession>
<dbReference type="STRING" id="1121400.SAMN02746065_12622"/>
<dbReference type="EMBL" id="FWXY01000026">
    <property type="protein sequence ID" value="SMD05837.1"/>
    <property type="molecule type" value="Genomic_DNA"/>
</dbReference>
<dbReference type="Proteomes" id="UP000192418">
    <property type="component" value="Unassembled WGS sequence"/>
</dbReference>
<protein>
    <recommendedName>
        <fullName evidence="3">ArsC family protein</fullName>
    </recommendedName>
</protein>
<proteinExistence type="predicted"/>
<evidence type="ECO:0000313" key="1">
    <source>
        <dbReference type="EMBL" id="SMD05837.1"/>
    </source>
</evidence>
<organism evidence="1 2">
    <name type="scientific">Desulfocicer vacuolatum DSM 3385</name>
    <dbReference type="NCBI Taxonomy" id="1121400"/>
    <lineage>
        <taxon>Bacteria</taxon>
        <taxon>Pseudomonadati</taxon>
        <taxon>Thermodesulfobacteriota</taxon>
        <taxon>Desulfobacteria</taxon>
        <taxon>Desulfobacterales</taxon>
        <taxon>Desulfobacteraceae</taxon>
        <taxon>Desulfocicer</taxon>
    </lineage>
</organism>
<gene>
    <name evidence="1" type="ORF">SAMN02746065_12622</name>
</gene>
<dbReference type="OrthoDB" id="7063904at2"/>
<sequence length="83" mass="9462">MKTVVDARKERFDADAAWEMIKSVDTVTTAKGKKVQTWHPATDDKDKMLKQVMGPSGNLRAPTLRMGNRFIIGFNDDLYENIF</sequence>
<reference evidence="1 2" key="1">
    <citation type="submission" date="2017-04" db="EMBL/GenBank/DDBJ databases">
        <authorList>
            <person name="Afonso C.L."/>
            <person name="Miller P.J."/>
            <person name="Scott M.A."/>
            <person name="Spackman E."/>
            <person name="Goraichik I."/>
            <person name="Dimitrov K.M."/>
            <person name="Suarez D.L."/>
            <person name="Swayne D.E."/>
        </authorList>
    </citation>
    <scope>NUCLEOTIDE SEQUENCE [LARGE SCALE GENOMIC DNA]</scope>
    <source>
        <strain evidence="1 2">DSM 3385</strain>
    </source>
</reference>
<keyword evidence="2" id="KW-1185">Reference proteome</keyword>
<name>A0A1W2E8H2_9BACT</name>
<evidence type="ECO:0008006" key="3">
    <source>
        <dbReference type="Google" id="ProtNLM"/>
    </source>
</evidence>
<dbReference type="AlphaFoldDB" id="A0A1W2E8H2"/>
<evidence type="ECO:0000313" key="2">
    <source>
        <dbReference type="Proteomes" id="UP000192418"/>
    </source>
</evidence>